<evidence type="ECO:0000256" key="4">
    <source>
        <dbReference type="ARBA" id="ARBA00023136"/>
    </source>
</evidence>
<reference evidence="6" key="1">
    <citation type="submission" date="2020-05" db="EMBL/GenBank/DDBJ databases">
        <authorList>
            <person name="Chiriac C."/>
            <person name="Salcher M."/>
            <person name="Ghai R."/>
            <person name="Kavagutti S V."/>
        </authorList>
    </citation>
    <scope>NUCLEOTIDE SEQUENCE</scope>
</reference>
<gene>
    <name evidence="6" type="ORF">UFOPK3772_00845</name>
</gene>
<dbReference type="EMBL" id="CAFBNE010000018">
    <property type="protein sequence ID" value="CAB4939871.1"/>
    <property type="molecule type" value="Genomic_DNA"/>
</dbReference>
<name>A0A6J7JAM3_9ZZZZ</name>
<dbReference type="GO" id="GO:0030026">
    <property type="term" value="P:intracellular manganese ion homeostasis"/>
    <property type="evidence" value="ECO:0007669"/>
    <property type="project" value="InterPro"/>
</dbReference>
<evidence type="ECO:0000256" key="1">
    <source>
        <dbReference type="ARBA" id="ARBA00004127"/>
    </source>
</evidence>
<comment type="subcellular location">
    <subcellularLocation>
        <location evidence="1">Endomembrane system</location>
        <topology evidence="1">Multi-pass membrane protein</topology>
    </subcellularLocation>
</comment>
<dbReference type="Pfam" id="PF01988">
    <property type="entry name" value="VIT1"/>
    <property type="match status" value="1"/>
</dbReference>
<accession>A0A6J7JAM3</accession>
<sequence>MATDDPRRFLDYLAAERNASLLYRALADTVEGDRREALLELADIEDRHAEHWAAKLAEHGIDAPNPPGSLDPGDAELLSRARALGIDGILETLEQTEAAAEGMYDAEPEALPSMSTDEREHAETFRQMRADQARVVMAPRKAIAVGGESWHRVDRSGSMRAAVFGVSDGLVSNTALVMGFAGAAPNNSTILFAGLAGLLAGAFSMAAGEYVSVASQRDLFRREIEMEATELREKPEEEQKELELIYRAKGLSREQSAMVAAQIMSDPKTALETLAREELGLDPNELGNPIKVAVSSFIAFAIGASVVVLPYLFFTGPTASTSIPLILAITLSLISMVVVGSVVGRLSGRGMAFSAARQLAWGVGAAVVTFGVGRIIGVNIG</sequence>
<keyword evidence="3 5" id="KW-1133">Transmembrane helix</keyword>
<feature type="transmembrane region" description="Helical" evidence="5">
    <location>
        <begin position="190"/>
        <end position="213"/>
    </location>
</feature>
<feature type="transmembrane region" description="Helical" evidence="5">
    <location>
        <begin position="292"/>
        <end position="313"/>
    </location>
</feature>
<proteinExistence type="predicted"/>
<evidence type="ECO:0000256" key="2">
    <source>
        <dbReference type="ARBA" id="ARBA00022692"/>
    </source>
</evidence>
<keyword evidence="4 5" id="KW-0472">Membrane</keyword>
<dbReference type="PANTHER" id="PTHR31851">
    <property type="entry name" value="FE(2+)/MN(2+) TRANSPORTER PCL1"/>
    <property type="match status" value="1"/>
</dbReference>
<evidence type="ECO:0000256" key="3">
    <source>
        <dbReference type="ARBA" id="ARBA00022989"/>
    </source>
</evidence>
<dbReference type="InterPro" id="IPR008217">
    <property type="entry name" value="Ccc1_fam"/>
</dbReference>
<feature type="transmembrane region" description="Helical" evidence="5">
    <location>
        <begin position="325"/>
        <end position="347"/>
    </location>
</feature>
<feature type="transmembrane region" description="Helical" evidence="5">
    <location>
        <begin position="161"/>
        <end position="184"/>
    </location>
</feature>
<organism evidence="6">
    <name type="scientific">freshwater metagenome</name>
    <dbReference type="NCBI Taxonomy" id="449393"/>
    <lineage>
        <taxon>unclassified sequences</taxon>
        <taxon>metagenomes</taxon>
        <taxon>ecological metagenomes</taxon>
    </lineage>
</organism>
<dbReference type="SUPFAM" id="SSF47240">
    <property type="entry name" value="Ferritin-like"/>
    <property type="match status" value="1"/>
</dbReference>
<protein>
    <submittedName>
        <fullName evidence="6">Unannotated protein</fullName>
    </submittedName>
</protein>
<dbReference type="GO" id="GO:0005384">
    <property type="term" value="F:manganese ion transmembrane transporter activity"/>
    <property type="evidence" value="ECO:0007669"/>
    <property type="project" value="InterPro"/>
</dbReference>
<dbReference type="AlphaFoldDB" id="A0A6J7JAM3"/>
<dbReference type="GO" id="GO:0012505">
    <property type="term" value="C:endomembrane system"/>
    <property type="evidence" value="ECO:0007669"/>
    <property type="project" value="UniProtKB-SubCell"/>
</dbReference>
<evidence type="ECO:0000313" key="6">
    <source>
        <dbReference type="EMBL" id="CAB4939871.1"/>
    </source>
</evidence>
<evidence type="ECO:0000256" key="5">
    <source>
        <dbReference type="SAM" id="Phobius"/>
    </source>
</evidence>
<feature type="transmembrane region" description="Helical" evidence="5">
    <location>
        <begin position="359"/>
        <end position="380"/>
    </location>
</feature>
<keyword evidence="2 5" id="KW-0812">Transmembrane</keyword>
<dbReference type="InterPro" id="IPR009078">
    <property type="entry name" value="Ferritin-like_SF"/>
</dbReference>